<dbReference type="GO" id="GO:0031177">
    <property type="term" value="F:phosphopantetheine binding"/>
    <property type="evidence" value="ECO:0007669"/>
    <property type="project" value="InterPro"/>
</dbReference>
<accession>A0A9P8G3D0</accession>
<dbReference type="InterPro" id="IPR006162">
    <property type="entry name" value="Ppantetheine_attach_site"/>
</dbReference>
<dbReference type="Proteomes" id="UP000729357">
    <property type="component" value="Unassembled WGS sequence"/>
</dbReference>
<dbReference type="InterPro" id="IPR032821">
    <property type="entry name" value="PKS_assoc"/>
</dbReference>
<dbReference type="InterPro" id="IPR036291">
    <property type="entry name" value="NAD(P)-bd_dom_sf"/>
</dbReference>
<dbReference type="SUPFAM" id="SSF53901">
    <property type="entry name" value="Thiolase-like"/>
    <property type="match status" value="1"/>
</dbReference>
<dbReference type="Gene3D" id="3.40.47.10">
    <property type="match status" value="1"/>
</dbReference>
<dbReference type="Gene3D" id="3.40.50.720">
    <property type="entry name" value="NAD(P)-binding Rossmann-like Domain"/>
    <property type="match status" value="1"/>
</dbReference>
<dbReference type="SMART" id="SM00829">
    <property type="entry name" value="PKS_ER"/>
    <property type="match status" value="1"/>
</dbReference>
<comment type="caution">
    <text evidence="9">The sequence shown here is derived from an EMBL/GenBank/DDBJ whole genome shotgun (WGS) entry which is preliminary data.</text>
</comment>
<dbReference type="SMART" id="SM00826">
    <property type="entry name" value="PKS_DH"/>
    <property type="match status" value="1"/>
</dbReference>
<evidence type="ECO:0000259" key="8">
    <source>
        <dbReference type="PROSITE" id="PS52019"/>
    </source>
</evidence>
<dbReference type="GO" id="GO:0044550">
    <property type="term" value="P:secondary metabolite biosynthetic process"/>
    <property type="evidence" value="ECO:0007669"/>
    <property type="project" value="UniProtKB-ARBA"/>
</dbReference>
<dbReference type="InterPro" id="IPR001227">
    <property type="entry name" value="Ac_transferase_dom_sf"/>
</dbReference>
<dbReference type="PROSITE" id="PS52004">
    <property type="entry name" value="KS3_2"/>
    <property type="match status" value="1"/>
</dbReference>
<dbReference type="Pfam" id="PF16197">
    <property type="entry name" value="KAsynt_C_assoc"/>
    <property type="match status" value="1"/>
</dbReference>
<reference evidence="9" key="1">
    <citation type="journal article" date="2021" name="J Fungi (Basel)">
        <title>Virulence traits and population genomics of the black yeast Aureobasidium melanogenum.</title>
        <authorList>
            <person name="Cernosa A."/>
            <person name="Sun X."/>
            <person name="Gostincar C."/>
            <person name="Fang C."/>
            <person name="Gunde-Cimerman N."/>
            <person name="Song Z."/>
        </authorList>
    </citation>
    <scope>NUCLEOTIDE SEQUENCE</scope>
    <source>
        <strain evidence="9">EXF-9298</strain>
    </source>
</reference>
<evidence type="ECO:0000256" key="2">
    <source>
        <dbReference type="ARBA" id="ARBA00022553"/>
    </source>
</evidence>
<keyword evidence="3" id="KW-0808">Transferase</keyword>
<dbReference type="Pfam" id="PF14765">
    <property type="entry name" value="PS-DH"/>
    <property type="match status" value="1"/>
</dbReference>
<dbReference type="Pfam" id="PF23297">
    <property type="entry name" value="ACP_SdgA_C"/>
    <property type="match status" value="1"/>
</dbReference>
<organism evidence="9 10">
    <name type="scientific">Aureobasidium melanogenum</name>
    <name type="common">Aureobasidium pullulans var. melanogenum</name>
    <dbReference type="NCBI Taxonomy" id="46634"/>
    <lineage>
        <taxon>Eukaryota</taxon>
        <taxon>Fungi</taxon>
        <taxon>Dikarya</taxon>
        <taxon>Ascomycota</taxon>
        <taxon>Pezizomycotina</taxon>
        <taxon>Dothideomycetes</taxon>
        <taxon>Dothideomycetidae</taxon>
        <taxon>Dothideales</taxon>
        <taxon>Saccotheciaceae</taxon>
        <taxon>Aureobasidium</taxon>
    </lineage>
</organism>
<dbReference type="GO" id="GO:0016491">
    <property type="term" value="F:oxidoreductase activity"/>
    <property type="evidence" value="ECO:0007669"/>
    <property type="project" value="InterPro"/>
</dbReference>
<dbReference type="Gene3D" id="3.90.180.10">
    <property type="entry name" value="Medium-chain alcohol dehydrogenases, catalytic domain"/>
    <property type="match status" value="1"/>
</dbReference>
<dbReference type="InterPro" id="IPR013968">
    <property type="entry name" value="PKS_KR"/>
</dbReference>
<dbReference type="SMART" id="SM00825">
    <property type="entry name" value="PKS_KS"/>
    <property type="match status" value="1"/>
</dbReference>
<dbReference type="Gene3D" id="3.40.50.150">
    <property type="entry name" value="Vaccinia Virus protein VP39"/>
    <property type="match status" value="1"/>
</dbReference>
<dbReference type="Pfam" id="PF00698">
    <property type="entry name" value="Acyl_transf_1"/>
    <property type="match status" value="1"/>
</dbReference>
<dbReference type="InterPro" id="IPR057326">
    <property type="entry name" value="KR_dom"/>
</dbReference>
<dbReference type="InterPro" id="IPR036736">
    <property type="entry name" value="ACP-like_sf"/>
</dbReference>
<dbReference type="InterPro" id="IPR016035">
    <property type="entry name" value="Acyl_Trfase/lysoPLipase"/>
</dbReference>
<dbReference type="PROSITE" id="PS00012">
    <property type="entry name" value="PHOSPHOPANTETHEINE"/>
    <property type="match status" value="1"/>
</dbReference>
<name>A0A9P8G3D0_AURME</name>
<dbReference type="Gene3D" id="1.10.1200.10">
    <property type="entry name" value="ACP-like"/>
    <property type="match status" value="1"/>
</dbReference>
<dbReference type="InterPro" id="IPR016036">
    <property type="entry name" value="Malonyl_transacylase_ACP-bd"/>
</dbReference>
<reference evidence="9" key="2">
    <citation type="submission" date="2021-08" db="EMBL/GenBank/DDBJ databases">
        <authorList>
            <person name="Gostincar C."/>
            <person name="Sun X."/>
            <person name="Song Z."/>
            <person name="Gunde-Cimerman N."/>
        </authorList>
    </citation>
    <scope>NUCLEOTIDE SEQUENCE</scope>
    <source>
        <strain evidence="9">EXF-9298</strain>
    </source>
</reference>
<dbReference type="Gene3D" id="3.40.366.10">
    <property type="entry name" value="Malonyl-Coenzyme A Acyl Carrier Protein, domain 2"/>
    <property type="match status" value="1"/>
</dbReference>
<dbReference type="InterPro" id="IPR016039">
    <property type="entry name" value="Thiolase-like"/>
</dbReference>
<dbReference type="Pfam" id="PF08659">
    <property type="entry name" value="KR"/>
    <property type="match status" value="1"/>
</dbReference>
<feature type="region of interest" description="N-terminal hotdog fold" evidence="5">
    <location>
        <begin position="926"/>
        <end position="1058"/>
    </location>
</feature>
<dbReference type="InterPro" id="IPR020806">
    <property type="entry name" value="PKS_PP-bd"/>
</dbReference>
<dbReference type="Pfam" id="PF21089">
    <property type="entry name" value="PKS_DH_N"/>
    <property type="match status" value="1"/>
</dbReference>
<dbReference type="GO" id="GO:0006633">
    <property type="term" value="P:fatty acid biosynthetic process"/>
    <property type="evidence" value="ECO:0007669"/>
    <property type="project" value="TreeGrafter"/>
</dbReference>
<feature type="active site" description="Proton donor; for dehydratase activity" evidence="5">
    <location>
        <position position="1152"/>
    </location>
</feature>
<dbReference type="PANTHER" id="PTHR43775">
    <property type="entry name" value="FATTY ACID SYNTHASE"/>
    <property type="match status" value="1"/>
</dbReference>
<dbReference type="CDD" id="cd00833">
    <property type="entry name" value="PKS"/>
    <property type="match status" value="1"/>
</dbReference>
<evidence type="ECO:0000256" key="4">
    <source>
        <dbReference type="ARBA" id="ARBA00023268"/>
    </source>
</evidence>
<evidence type="ECO:0000313" key="10">
    <source>
        <dbReference type="Proteomes" id="UP000729357"/>
    </source>
</evidence>
<dbReference type="SUPFAM" id="SSF55048">
    <property type="entry name" value="Probable ACP-binding domain of malonyl-CoA ACP transacylase"/>
    <property type="match status" value="1"/>
</dbReference>
<dbReference type="SMART" id="SM00827">
    <property type="entry name" value="PKS_AT"/>
    <property type="match status" value="1"/>
</dbReference>
<sequence length="2336" mass="253583">MRGHPPIEPIAVVGISLRLPGGANDLDGLWKLLESGAPAWTPVPADRYNEDAFFHPNADDLNGTSNHPGGHFISGDVRDFDHAFFRFTKSQAAAIDPQQRLLMELSYEALENAGITLEQVKGSATSVYAAVFPGDYGGHLYRDPLDLPTYYMTGVQQTILANRISHVFDLRGPSFTLDTACSGGLVALHQACQSLRDGESDTAIVGASNLILSPDHFVGLSNLHMLSSTGRCYPFDIRGKGYGRGEGVVVLVVKRLEDAIRDRNPVRAIVRSTAIGQDGYTPQSITYPNGQAQASLARTAYARAGLQPEEVAYVEAHGTGTKAGDKEEMEGLIEVFADTSHRPVPLYIGSIKGAIGHTEAAAGLASFVKSVTMLERGLIPPVAGFEIPKSGLPFDKMQIPTKVVPWPQVENITPRISINSFGFGGANAHCILEGSPESSGSIDGIKLRPRLYTFSANSMASLKGLIQSHLDWIEKRIETPLADLSYTLLHRRSALPYRFSAVADNRQSLMDILNQNLALAAVKAASTKSDLIMVFTGQGAQWPGMGRELLSNDAPSGVFRDSILSSRDILRTLGATWDLETELLRGADKSRLNEAELAQPASTAVQIALVQLLRAHGVRPNAVVGHSAGEIAAAYAAGHLSQTTAMKLSFHRGFMARAAKEKGLGLGAMLSVGMGEHDAARHLEGLTKGRAVVACINSPKSITVSGDADAVDEFEERIVAFDKNIFHRKLLVPTAYHSHHMQAVADDYRVRLGSLDLPEGTHPAPEDQVMFVSSVTGKPKTTSFDAEYWIANLTSPVRFSEAAQTLSRTRQQPGLPTIFVEIGPAPVLAGPVRQCLQDPNMPKIAFEYQAPLQRNVNSTTSVLKFAGKMFELGVKMDWRAVSTLMPGMDMAKVRHDLPAYTWDHSTKHWHESRVGKAYRLRKEPYHDLCGTVALDATDIEPRWRHFLGRSTLPWLADHVVDGLTVFPGAGYCCMAIEAISQLVRIRHPNRILETVVLRDVEFKRGLVIPETERVELQLSFKPTPEAEFGFAFTITAIDDSENWYEHCTGVVEGLLAETGVANQPTQGIIRNGCHVHKSSELPSDSETVPREALYQEMDNMGNTYGPAFVSLDYATFSPDSLQAEASFQVLDIQSMMPAKHQRPHIVHPSTLDIVFHTALPLVSRRLGPGSIMPTKISEMIVSVDSALHVPGSLLQVSDSITFSHFRTAITDIAAAASNRSVLTIVGMEFRSLGARDDEELPDLREICYELDMQPAICYARLEDLPTSPTLLDLMARTAISQHGLSLIGLGASIDLTEEYLHAVSMYNKVLTYDFVDASPGRFVEAAKRLGDYQVQYRTIKPGTKAVARGFEPGTFDIVLVGSTRWLDQAAELVKSDGIVLLVLAGQEAKNDRWRNALSKKGGVLKEQLSFSHENRLIAVAKLATTQLSGRIRILSHSTDSPPAWVSAIHEHLVACNTDVSLETLTLDSVKPPCDGASTSMSKADTVIVVDDIADSPILLDPRCFSAAIDLMKGHNPVVWISPNEPSTFHQIEGVARTAHAENDDLRLSTIHLSPRLLENSSNSSRLLGVVADTVGRASNLHTPHSEREYRILSDGAVVVPRLHHSDKLNRAIDEQSSKNPDTELQTYLDVKHSLMLVPDDSGLYAHQDEVVDAPLAEDDIVVEIQAFSLAKTTSSLRFNEYAGTVIRVGPNVKSISPGDRVVTISDGMGFNRLRVAQALAGHMPKGITYTTGAAVFLDAITAVYAMCSLACLPSDRNTVLINGARTSAGRAAIAVARSLGSRVTAMAADNKEARLLEAELGIAPDDILVVRRSQYRRSAADMFGHDLDLIVQAGDENLPAEVLAQIKPFGCVVVTSASAKAVEQSTLPENTSVHVIGIARLLHDRPDLATTLINKAAAVLELIPLTGMDVTTRSVAEAPQATRLINTGVHSKIVLQAEADSAVEVVLPQKHNYWADDDATYLVAGGLGDIGQRILTIMAARGAKHVATLSRDPKPHVQCEVHSRLRAIQPGISLYALRGNVSSKASIQAAAASLAQQGAPPVRGIIMAATYMNDRPLELLTFEDYLSVTKIKVDGTPALYQAFASDDLKFFLSLSSVATIIGAQAEASYNAGNALQDSLAHQEKQHGSGGTRFFTVNFGWIEDAILTAGDDTREGAMDRAGFAKIKQGELARFFEYILDAVQDPETRFSQAVIGFDADSLGKSTFPNNNIQSSMFNEVRDRRRPAGITNESDENSTGRTFDEVVADGDIEEITDHISQATRTHLARLISMDLENIQVRQGSILALGLDSLVAVELRNWVMRQFDAPLQSMEILANQTIYALAEKIVGRSKKIAAVA</sequence>
<dbReference type="InterPro" id="IPR014043">
    <property type="entry name" value="Acyl_transferase_dom"/>
</dbReference>
<evidence type="ECO:0000259" key="7">
    <source>
        <dbReference type="PROSITE" id="PS52004"/>
    </source>
</evidence>
<dbReference type="InterPro" id="IPR020807">
    <property type="entry name" value="PKS_DH"/>
</dbReference>
<dbReference type="Pfam" id="PF00109">
    <property type="entry name" value="ketoacyl-synt"/>
    <property type="match status" value="1"/>
</dbReference>
<dbReference type="InterPro" id="IPR049900">
    <property type="entry name" value="PKS_mFAS_DH"/>
</dbReference>
<feature type="region of interest" description="C-terminal hotdog fold" evidence="5">
    <location>
        <begin position="1085"/>
        <end position="1238"/>
    </location>
</feature>
<dbReference type="Gene3D" id="3.10.129.110">
    <property type="entry name" value="Polyketide synthase dehydratase"/>
    <property type="match status" value="1"/>
</dbReference>
<dbReference type="InterPro" id="IPR029063">
    <property type="entry name" value="SAM-dependent_MTases_sf"/>
</dbReference>
<feature type="domain" description="Carrier" evidence="6">
    <location>
        <begin position="2254"/>
        <end position="2329"/>
    </location>
</feature>
<dbReference type="InterPro" id="IPR009081">
    <property type="entry name" value="PP-bd_ACP"/>
</dbReference>
<dbReference type="InterPro" id="IPR042104">
    <property type="entry name" value="PKS_dehydratase_sf"/>
</dbReference>
<dbReference type="InterPro" id="IPR011032">
    <property type="entry name" value="GroES-like_sf"/>
</dbReference>
<proteinExistence type="predicted"/>
<dbReference type="SMART" id="SM00823">
    <property type="entry name" value="PKS_PP"/>
    <property type="match status" value="1"/>
</dbReference>
<evidence type="ECO:0000256" key="5">
    <source>
        <dbReference type="PROSITE-ProRule" id="PRU01363"/>
    </source>
</evidence>
<dbReference type="SUPFAM" id="SSF52151">
    <property type="entry name" value="FabD/lysophospholipase-like"/>
    <property type="match status" value="1"/>
</dbReference>
<dbReference type="PANTHER" id="PTHR43775:SF22">
    <property type="entry name" value="SYNTHASE, PUTATIVE (JCVI)-RELATED"/>
    <property type="match status" value="1"/>
</dbReference>
<keyword evidence="4" id="KW-0511">Multifunctional enzyme</keyword>
<protein>
    <submittedName>
        <fullName evidence="9">Polyketide synthase</fullName>
    </submittedName>
</protein>
<dbReference type="InterPro" id="IPR050091">
    <property type="entry name" value="PKS_NRPS_Biosynth_Enz"/>
</dbReference>
<evidence type="ECO:0000313" key="9">
    <source>
        <dbReference type="EMBL" id="KAG9988258.1"/>
    </source>
</evidence>
<evidence type="ECO:0000256" key="1">
    <source>
        <dbReference type="ARBA" id="ARBA00022450"/>
    </source>
</evidence>
<gene>
    <name evidence="9" type="ORF">KCU98_g2743</name>
</gene>
<dbReference type="InterPro" id="IPR020841">
    <property type="entry name" value="PKS_Beta-ketoAc_synthase_dom"/>
</dbReference>
<dbReference type="InterPro" id="IPR014031">
    <property type="entry name" value="Ketoacyl_synth_C"/>
</dbReference>
<dbReference type="InterPro" id="IPR014030">
    <property type="entry name" value="Ketoacyl_synth_N"/>
</dbReference>
<dbReference type="PROSITE" id="PS52019">
    <property type="entry name" value="PKS_MFAS_DH"/>
    <property type="match status" value="1"/>
</dbReference>
<feature type="domain" description="PKS/mFAS DH" evidence="8">
    <location>
        <begin position="926"/>
        <end position="1238"/>
    </location>
</feature>
<dbReference type="EMBL" id="JAHFXS010000163">
    <property type="protein sequence ID" value="KAG9988258.1"/>
    <property type="molecule type" value="Genomic_DNA"/>
</dbReference>
<keyword evidence="2" id="KW-0597">Phosphoprotein</keyword>
<feature type="active site" description="Proton acceptor; for dehydratase activity" evidence="5">
    <location>
        <position position="958"/>
    </location>
</feature>
<keyword evidence="10" id="KW-1185">Reference proteome</keyword>
<dbReference type="InterPro" id="IPR049552">
    <property type="entry name" value="PKS_DH_N"/>
</dbReference>
<dbReference type="SUPFAM" id="SSF50129">
    <property type="entry name" value="GroES-like"/>
    <property type="match status" value="1"/>
</dbReference>
<dbReference type="SMART" id="SM00822">
    <property type="entry name" value="PKS_KR"/>
    <property type="match status" value="1"/>
</dbReference>
<dbReference type="PROSITE" id="PS50075">
    <property type="entry name" value="CARRIER"/>
    <property type="match status" value="1"/>
</dbReference>
<keyword evidence="1" id="KW-0596">Phosphopantetheine</keyword>
<evidence type="ECO:0000256" key="3">
    <source>
        <dbReference type="ARBA" id="ARBA00022679"/>
    </source>
</evidence>
<dbReference type="SUPFAM" id="SSF47336">
    <property type="entry name" value="ACP-like"/>
    <property type="match status" value="1"/>
</dbReference>
<feature type="non-terminal residue" evidence="9">
    <location>
        <position position="1"/>
    </location>
</feature>
<dbReference type="Pfam" id="PF02801">
    <property type="entry name" value="Ketoacyl-synt_C"/>
    <property type="match status" value="1"/>
</dbReference>
<dbReference type="InterPro" id="IPR020843">
    <property type="entry name" value="ER"/>
</dbReference>
<dbReference type="GO" id="GO:0004312">
    <property type="term" value="F:fatty acid synthase activity"/>
    <property type="evidence" value="ECO:0007669"/>
    <property type="project" value="TreeGrafter"/>
</dbReference>
<feature type="domain" description="Ketosynthase family 3 (KS3)" evidence="7">
    <location>
        <begin position="7"/>
        <end position="434"/>
    </location>
</feature>
<evidence type="ECO:0000259" key="6">
    <source>
        <dbReference type="PROSITE" id="PS50075"/>
    </source>
</evidence>
<dbReference type="SUPFAM" id="SSF51735">
    <property type="entry name" value="NAD(P)-binding Rossmann-fold domains"/>
    <property type="match status" value="2"/>
</dbReference>
<dbReference type="InterPro" id="IPR049551">
    <property type="entry name" value="PKS_DH_C"/>
</dbReference>